<feature type="chain" id="PRO_5021834737" description="Leucine Rich repeats (2 copies)" evidence="1">
    <location>
        <begin position="22"/>
        <end position="308"/>
    </location>
</feature>
<dbReference type="InterPro" id="IPR032675">
    <property type="entry name" value="LRR_dom_sf"/>
</dbReference>
<sequence precursor="true">MVSRVIAGLLFVGLLAPLAQAQLADPAEQAAWEQIADRFKTDPVEKPDRSGKRKEYTVKNLKAAKKDIGTCTITYDPASGHVIYVTSNSAGFSNEEFKPFAAFTELQRLTLWHNSNGFDRSQPIENFDASGLKYLTELDQLSNVTLAGGGFGDGGLKACADLDQLKSLRIWHVQATDEGMAHLRNHPTLETIQMGAWWEGKTGDKTLEHLSTCPNLKHIKLGEAILTWEGGLKHLVQRADTLKVVDLDNALVEPADVEKLREALPNAKVEWKGLAAAGKAITARPWTKAKAEKWMPAEWIDRAVNAAQ</sequence>
<evidence type="ECO:0008006" key="4">
    <source>
        <dbReference type="Google" id="ProtNLM"/>
    </source>
</evidence>
<dbReference type="AlphaFoldDB" id="A0A517QY57"/>
<reference evidence="2 3" key="1">
    <citation type="submission" date="2019-02" db="EMBL/GenBank/DDBJ databases">
        <title>Deep-cultivation of Planctomycetes and their phenomic and genomic characterization uncovers novel biology.</title>
        <authorList>
            <person name="Wiegand S."/>
            <person name="Jogler M."/>
            <person name="Boedeker C."/>
            <person name="Pinto D."/>
            <person name="Vollmers J."/>
            <person name="Rivas-Marin E."/>
            <person name="Kohn T."/>
            <person name="Peeters S.H."/>
            <person name="Heuer A."/>
            <person name="Rast P."/>
            <person name="Oberbeckmann S."/>
            <person name="Bunk B."/>
            <person name="Jeske O."/>
            <person name="Meyerdierks A."/>
            <person name="Storesund J.E."/>
            <person name="Kallscheuer N."/>
            <person name="Luecker S."/>
            <person name="Lage O.M."/>
            <person name="Pohl T."/>
            <person name="Merkel B.J."/>
            <person name="Hornburger P."/>
            <person name="Mueller R.-W."/>
            <person name="Bruemmer F."/>
            <person name="Labrenz M."/>
            <person name="Spormann A.M."/>
            <person name="Op den Camp H."/>
            <person name="Overmann J."/>
            <person name="Amann R."/>
            <person name="Jetten M.S.M."/>
            <person name="Mascher T."/>
            <person name="Medema M.H."/>
            <person name="Devos D.P."/>
            <person name="Kaster A.-K."/>
            <person name="Ovreas L."/>
            <person name="Rohde M."/>
            <person name="Galperin M.Y."/>
            <person name="Jogler C."/>
        </authorList>
    </citation>
    <scope>NUCLEOTIDE SEQUENCE [LARGE SCALE GENOMIC DNA]</scope>
    <source>
        <strain evidence="2 3">Pan189</strain>
    </source>
</reference>
<evidence type="ECO:0000313" key="2">
    <source>
        <dbReference type="EMBL" id="QDT36528.1"/>
    </source>
</evidence>
<dbReference type="KEGG" id="svp:Pan189_08870"/>
<keyword evidence="3" id="KW-1185">Reference proteome</keyword>
<feature type="signal peptide" evidence="1">
    <location>
        <begin position="1"/>
        <end position="21"/>
    </location>
</feature>
<dbReference type="RefSeq" id="WP_145362729.1">
    <property type="nucleotide sequence ID" value="NZ_CP036268.1"/>
</dbReference>
<keyword evidence="1" id="KW-0732">Signal</keyword>
<dbReference type="Proteomes" id="UP000317318">
    <property type="component" value="Chromosome"/>
</dbReference>
<dbReference type="EMBL" id="CP036268">
    <property type="protein sequence ID" value="QDT36528.1"/>
    <property type="molecule type" value="Genomic_DNA"/>
</dbReference>
<accession>A0A517QY57</accession>
<evidence type="ECO:0000256" key="1">
    <source>
        <dbReference type="SAM" id="SignalP"/>
    </source>
</evidence>
<dbReference type="Gene3D" id="3.80.10.10">
    <property type="entry name" value="Ribonuclease Inhibitor"/>
    <property type="match status" value="1"/>
</dbReference>
<dbReference type="OrthoDB" id="252694at2"/>
<evidence type="ECO:0000313" key="3">
    <source>
        <dbReference type="Proteomes" id="UP000317318"/>
    </source>
</evidence>
<gene>
    <name evidence="2" type="ORF">Pan189_08870</name>
</gene>
<name>A0A517QY57_9PLAN</name>
<organism evidence="2 3">
    <name type="scientific">Stratiformator vulcanicus</name>
    <dbReference type="NCBI Taxonomy" id="2527980"/>
    <lineage>
        <taxon>Bacteria</taxon>
        <taxon>Pseudomonadati</taxon>
        <taxon>Planctomycetota</taxon>
        <taxon>Planctomycetia</taxon>
        <taxon>Planctomycetales</taxon>
        <taxon>Planctomycetaceae</taxon>
        <taxon>Stratiformator</taxon>
    </lineage>
</organism>
<dbReference type="SUPFAM" id="SSF52047">
    <property type="entry name" value="RNI-like"/>
    <property type="match status" value="1"/>
</dbReference>
<proteinExistence type="predicted"/>
<protein>
    <recommendedName>
        <fullName evidence="4">Leucine Rich repeats (2 copies)</fullName>
    </recommendedName>
</protein>